<accession>A0ABT0LFS2</accession>
<proteinExistence type="inferred from homology"/>
<dbReference type="Pfam" id="PF02321">
    <property type="entry name" value="OEP"/>
    <property type="match status" value="2"/>
</dbReference>
<evidence type="ECO:0000313" key="3">
    <source>
        <dbReference type="EMBL" id="MCL1126566.1"/>
    </source>
</evidence>
<comment type="similarity">
    <text evidence="1">Belongs to the outer membrane factor (OMF) (TC 1.B.17) family.</text>
</comment>
<keyword evidence="4" id="KW-1185">Reference proteome</keyword>
<dbReference type="Gene3D" id="1.20.1600.10">
    <property type="entry name" value="Outer membrane efflux proteins (OEP)"/>
    <property type="match status" value="1"/>
</dbReference>
<protein>
    <submittedName>
        <fullName evidence="3">TolC family protein</fullName>
    </submittedName>
</protein>
<dbReference type="InterPro" id="IPR010131">
    <property type="entry name" value="MdtP/NodT-like"/>
</dbReference>
<dbReference type="SUPFAM" id="SSF56954">
    <property type="entry name" value="Outer membrane efflux proteins (OEP)"/>
    <property type="match status" value="1"/>
</dbReference>
<name>A0ABT0LFS2_9GAMM</name>
<evidence type="ECO:0000256" key="2">
    <source>
        <dbReference type="SAM" id="SignalP"/>
    </source>
</evidence>
<comment type="caution">
    <text evidence="3">The sequence shown here is derived from an EMBL/GenBank/DDBJ whole genome shotgun (WGS) entry which is preliminary data.</text>
</comment>
<sequence length="449" mass="50019">MLDATPFKHLIALLLFMSIISCSAQKASDYQSQALQSREQVKPWQYTQNDATKATTLTQLIEIPQLTEFIHQAMDNNPSLQQTAIALQIVYAQRSVEASEGLPQSSLGTNSSKDEGSNTTYNSELSISWEVDLWQRISDSIKGADMDIASSQADLQAAKDALAASIMRTWLQINLQQQLISIESQRLASLEHNETFIIERYRSGLGSLEDLDDARSSSASTRATLAQYQELYAQYQRTLWQLLGQDNNQSNATIGAEFPTVLQPLASLPNQDLGRRPDLQSAYYTIYAEQYRSSAAYKALLPSLNLSAQLTGEALFNSPAWSLLGQLTAPLFNGGKLRSQADIAELTAEQAYWRYKETLLTAVNEVENALGQEQSLSRQQSHINDALQSAQRSFANYQTKYRQGLVNIIDLLSIQQQTFDLQSQLTQLIYDRLVNRIDLGLALGLGISK</sequence>
<evidence type="ECO:0000256" key="1">
    <source>
        <dbReference type="ARBA" id="ARBA00007613"/>
    </source>
</evidence>
<dbReference type="Gene3D" id="2.20.200.10">
    <property type="entry name" value="Outer membrane efflux proteins (OEP)"/>
    <property type="match status" value="1"/>
</dbReference>
<dbReference type="Proteomes" id="UP001203423">
    <property type="component" value="Unassembled WGS sequence"/>
</dbReference>
<dbReference type="EMBL" id="JAKIKS010000094">
    <property type="protein sequence ID" value="MCL1126566.1"/>
    <property type="molecule type" value="Genomic_DNA"/>
</dbReference>
<gene>
    <name evidence="3" type="ORF">L2764_19260</name>
</gene>
<organism evidence="3 4">
    <name type="scientific">Shewanella surugensis</name>
    <dbReference type="NCBI Taxonomy" id="212020"/>
    <lineage>
        <taxon>Bacteria</taxon>
        <taxon>Pseudomonadati</taxon>
        <taxon>Pseudomonadota</taxon>
        <taxon>Gammaproteobacteria</taxon>
        <taxon>Alteromonadales</taxon>
        <taxon>Shewanellaceae</taxon>
        <taxon>Shewanella</taxon>
    </lineage>
</organism>
<evidence type="ECO:0000313" key="4">
    <source>
        <dbReference type="Proteomes" id="UP001203423"/>
    </source>
</evidence>
<keyword evidence="2" id="KW-0732">Signal</keyword>
<dbReference type="PANTHER" id="PTHR30203:SF32">
    <property type="entry name" value="CATION EFFLUX SYSTEM PROTEIN CUSC"/>
    <property type="match status" value="1"/>
</dbReference>
<reference evidence="3 4" key="1">
    <citation type="submission" date="2022-01" db="EMBL/GenBank/DDBJ databases">
        <title>Whole genome-based taxonomy of the Shewanellaceae.</title>
        <authorList>
            <person name="Martin-Rodriguez A.J."/>
        </authorList>
    </citation>
    <scope>NUCLEOTIDE SEQUENCE [LARGE SCALE GENOMIC DNA]</scope>
    <source>
        <strain evidence="3 4">DSM 17177</strain>
    </source>
</reference>
<feature type="signal peptide" evidence="2">
    <location>
        <begin position="1"/>
        <end position="27"/>
    </location>
</feature>
<dbReference type="PANTHER" id="PTHR30203">
    <property type="entry name" value="OUTER MEMBRANE CATION EFFLUX PROTEIN"/>
    <property type="match status" value="1"/>
</dbReference>
<dbReference type="InterPro" id="IPR003423">
    <property type="entry name" value="OMP_efflux"/>
</dbReference>
<feature type="chain" id="PRO_5047332205" evidence="2">
    <location>
        <begin position="28"/>
        <end position="449"/>
    </location>
</feature>
<dbReference type="RefSeq" id="WP_248941973.1">
    <property type="nucleotide sequence ID" value="NZ_JAKIKS010000094.1"/>
</dbReference>